<reference evidence="1" key="1">
    <citation type="journal article" date="2014" name="Front. Microbiol.">
        <title>High frequency of phylogenetically diverse reductive dehalogenase-homologous genes in deep subseafloor sedimentary metagenomes.</title>
        <authorList>
            <person name="Kawai M."/>
            <person name="Futagami T."/>
            <person name="Toyoda A."/>
            <person name="Takaki Y."/>
            <person name="Nishi S."/>
            <person name="Hori S."/>
            <person name="Arai W."/>
            <person name="Tsubouchi T."/>
            <person name="Morono Y."/>
            <person name="Uchiyama I."/>
            <person name="Ito T."/>
            <person name="Fujiyama A."/>
            <person name="Inagaki F."/>
            <person name="Takami H."/>
        </authorList>
    </citation>
    <scope>NUCLEOTIDE SEQUENCE</scope>
    <source>
        <strain evidence="1">Expedition CK06-06</strain>
    </source>
</reference>
<name>X1F767_9ZZZZ</name>
<evidence type="ECO:0000313" key="1">
    <source>
        <dbReference type="EMBL" id="GAH40777.1"/>
    </source>
</evidence>
<protein>
    <submittedName>
        <fullName evidence="1">Uncharacterized protein</fullName>
    </submittedName>
</protein>
<accession>X1F767</accession>
<gene>
    <name evidence="1" type="ORF">S03H2_20891</name>
</gene>
<proteinExistence type="predicted"/>
<comment type="caution">
    <text evidence="1">The sequence shown here is derived from an EMBL/GenBank/DDBJ whole genome shotgun (WGS) entry which is preliminary data.</text>
</comment>
<organism evidence="1">
    <name type="scientific">marine sediment metagenome</name>
    <dbReference type="NCBI Taxonomy" id="412755"/>
    <lineage>
        <taxon>unclassified sequences</taxon>
        <taxon>metagenomes</taxon>
        <taxon>ecological metagenomes</taxon>
    </lineage>
</organism>
<dbReference type="EMBL" id="BARU01011068">
    <property type="protein sequence ID" value="GAH40777.1"/>
    <property type="molecule type" value="Genomic_DNA"/>
</dbReference>
<dbReference type="AlphaFoldDB" id="X1F767"/>
<sequence>MKELILLGSDGVIIDKRMLDVEGPDIEVVYDFPLIYPLSTFNDFIVDLSNSLIISFE</sequence>